<organism evidence="3 4">
    <name type="scientific">Thiovibrio frasassiensis</name>
    <dbReference type="NCBI Taxonomy" id="2984131"/>
    <lineage>
        <taxon>Bacteria</taxon>
        <taxon>Pseudomonadati</taxon>
        <taxon>Thermodesulfobacteriota</taxon>
        <taxon>Desulfobulbia</taxon>
        <taxon>Desulfobulbales</taxon>
        <taxon>Thiovibrionaceae</taxon>
        <taxon>Thiovibrio</taxon>
    </lineage>
</organism>
<keyword evidence="1" id="KW-0812">Transmembrane</keyword>
<dbReference type="Proteomes" id="UP001154240">
    <property type="component" value="Unassembled WGS sequence"/>
</dbReference>
<keyword evidence="1" id="KW-0472">Membrane</keyword>
<dbReference type="AlphaFoldDB" id="A0A9X4RMX7"/>
<keyword evidence="2" id="KW-0732">Signal</keyword>
<dbReference type="EMBL" id="JAPHEH010000001">
    <property type="protein sequence ID" value="MDG4476663.1"/>
    <property type="molecule type" value="Genomic_DNA"/>
</dbReference>
<evidence type="ECO:0000256" key="2">
    <source>
        <dbReference type="SAM" id="SignalP"/>
    </source>
</evidence>
<keyword evidence="4" id="KW-1185">Reference proteome</keyword>
<dbReference type="Pfam" id="PF09608">
    <property type="entry name" value="Alph_Pro_TM"/>
    <property type="match status" value="1"/>
</dbReference>
<reference evidence="3" key="1">
    <citation type="journal article" date="2022" name="bioRxiv">
        <title>Thiovibrio frasassiensisgen. nov., sp. nov., an autotrophic, elemental sulfur disproportionating bacterium isolated from sulfidic karst sediment, and proposal of Thiovibrionaceae fam. nov.</title>
        <authorList>
            <person name="Aronson H."/>
            <person name="Thomas C."/>
            <person name="Bhattacharyya M."/>
            <person name="Eckstein S."/>
            <person name="Jensen S."/>
            <person name="Barco R."/>
            <person name="Macalady J."/>
            <person name="Amend J."/>
        </authorList>
    </citation>
    <scope>NUCLEOTIDE SEQUENCE</scope>
    <source>
        <strain evidence="3">RS19-109</strain>
    </source>
</reference>
<feature type="transmembrane region" description="Helical" evidence="1">
    <location>
        <begin position="235"/>
        <end position="257"/>
    </location>
</feature>
<proteinExistence type="predicted"/>
<gene>
    <name evidence="3" type="ORF">OLX77_10920</name>
</gene>
<dbReference type="InterPro" id="IPR019088">
    <property type="entry name" value="CHP02186-rel_TM"/>
</dbReference>
<comment type="caution">
    <text evidence="3">The sequence shown here is derived from an EMBL/GenBank/DDBJ whole genome shotgun (WGS) entry which is preliminary data.</text>
</comment>
<feature type="signal peptide" evidence="2">
    <location>
        <begin position="1"/>
        <end position="29"/>
    </location>
</feature>
<protein>
    <submittedName>
        <fullName evidence="3">TIGR02186 family protein</fullName>
    </submittedName>
</protein>
<name>A0A9X4RMX7_9BACT</name>
<evidence type="ECO:0000256" key="1">
    <source>
        <dbReference type="SAM" id="Phobius"/>
    </source>
</evidence>
<evidence type="ECO:0000313" key="4">
    <source>
        <dbReference type="Proteomes" id="UP001154240"/>
    </source>
</evidence>
<feature type="chain" id="PRO_5040977551" evidence="2">
    <location>
        <begin position="30"/>
        <end position="264"/>
    </location>
</feature>
<reference evidence="3" key="2">
    <citation type="submission" date="2022-10" db="EMBL/GenBank/DDBJ databases">
        <authorList>
            <person name="Aronson H.S."/>
        </authorList>
    </citation>
    <scope>NUCLEOTIDE SEQUENCE</scope>
    <source>
        <strain evidence="3">RS19-109</strain>
    </source>
</reference>
<dbReference type="RefSeq" id="WP_307633628.1">
    <property type="nucleotide sequence ID" value="NZ_JAPHEH010000001.1"/>
</dbReference>
<accession>A0A9X4RMX7</accession>
<evidence type="ECO:0000313" key="3">
    <source>
        <dbReference type="EMBL" id="MDG4476663.1"/>
    </source>
</evidence>
<sequence length="264" mass="28488">MKRTLKNFSHHLVAAAVAFFGLAVLSVPAAQALTCSVTPDNIPITFTYHGAQLSITGQSASADDLIVTITSEPADTALKYKEKVGGLVWMKKGTLEFKDAPRIYMLHSTADLSRILGAAELNQNMLGYDALRGHIRIEDSTGKPADGKWFDEYLKFKKQEKVYDVQEGTVVRQHGVDGNTYQVNVAWPYQAPPGIYTVEVLAARNGKLVDRATTHFEVKSTGMVAALSKMAFDQAGLYGIMAVIIALIAGLAVGAIFKKGGGSH</sequence>
<keyword evidence="1" id="KW-1133">Transmembrane helix</keyword>